<accession>A0A1C4G215</accession>
<evidence type="ECO:0000256" key="2">
    <source>
        <dbReference type="ARBA" id="ARBA00023125"/>
    </source>
</evidence>
<feature type="domain" description="Peptidase S24/S26A/S26B/S26C" evidence="4">
    <location>
        <begin position="8"/>
        <end position="120"/>
    </location>
</feature>
<dbReference type="RefSeq" id="WP_090137638.1">
    <property type="nucleotide sequence ID" value="NZ_FMBC01000049.1"/>
</dbReference>
<dbReference type="SUPFAM" id="SSF51306">
    <property type="entry name" value="LexA/Signal peptidase"/>
    <property type="match status" value="1"/>
</dbReference>
<dbReference type="Proteomes" id="UP000198515">
    <property type="component" value="Unassembled WGS sequence"/>
</dbReference>
<dbReference type="Pfam" id="PF00717">
    <property type="entry name" value="Peptidase_S24"/>
    <property type="match status" value="1"/>
</dbReference>
<dbReference type="OrthoDB" id="6626849at2"/>
<dbReference type="InterPro" id="IPR036286">
    <property type="entry name" value="LexA/Signal_pep-like_sf"/>
</dbReference>
<proteinExistence type="predicted"/>
<evidence type="ECO:0000259" key="4">
    <source>
        <dbReference type="Pfam" id="PF00717"/>
    </source>
</evidence>
<keyword evidence="2" id="KW-0238">DNA-binding</keyword>
<dbReference type="InterPro" id="IPR015927">
    <property type="entry name" value="Peptidase_S24_S26A/B/C"/>
</dbReference>
<name>A0A1C4G215_9ENTR</name>
<evidence type="ECO:0000256" key="3">
    <source>
        <dbReference type="ARBA" id="ARBA00023163"/>
    </source>
</evidence>
<keyword evidence="1" id="KW-0805">Transcription regulation</keyword>
<evidence type="ECO:0000313" key="5">
    <source>
        <dbReference type="EMBL" id="SCC62162.1"/>
    </source>
</evidence>
<evidence type="ECO:0000313" key="6">
    <source>
        <dbReference type="Proteomes" id="UP000198515"/>
    </source>
</evidence>
<keyword evidence="6" id="KW-1185">Reference proteome</keyword>
<dbReference type="CDD" id="cd06529">
    <property type="entry name" value="S24_LexA-like"/>
    <property type="match status" value="1"/>
</dbReference>
<evidence type="ECO:0000256" key="1">
    <source>
        <dbReference type="ARBA" id="ARBA00023015"/>
    </source>
</evidence>
<dbReference type="PANTHER" id="PTHR40661">
    <property type="match status" value="1"/>
</dbReference>
<dbReference type="InterPro" id="IPR039418">
    <property type="entry name" value="LexA-like"/>
</dbReference>
<protein>
    <submittedName>
        <fullName evidence="5">Peptidase S24-like</fullName>
    </submittedName>
</protein>
<dbReference type="PANTHER" id="PTHR40661:SF3">
    <property type="entry name" value="FELS-1 PROPHAGE TRANSCRIPTIONAL REGULATOR"/>
    <property type="match status" value="1"/>
</dbReference>
<gene>
    <name evidence="5" type="ORF">GA0061070_104919</name>
</gene>
<dbReference type="GO" id="GO:0003677">
    <property type="term" value="F:DNA binding"/>
    <property type="evidence" value="ECO:0007669"/>
    <property type="project" value="UniProtKB-KW"/>
</dbReference>
<reference evidence="6" key="1">
    <citation type="submission" date="2016-08" db="EMBL/GenBank/DDBJ databases">
        <authorList>
            <person name="Varghese N."/>
            <person name="Submissions Spin"/>
        </authorList>
    </citation>
    <scope>NUCLEOTIDE SEQUENCE [LARGE SCALE GENOMIC DNA]</scope>
    <source>
        <strain evidence="6">REICA_142</strain>
    </source>
</reference>
<dbReference type="Gene3D" id="2.10.109.10">
    <property type="entry name" value="Umud Fragment, subunit A"/>
    <property type="match status" value="1"/>
</dbReference>
<dbReference type="EMBL" id="FMBC01000049">
    <property type="protein sequence ID" value="SCC62162.1"/>
    <property type="molecule type" value="Genomic_DNA"/>
</dbReference>
<organism evidence="5 6">
    <name type="scientific">Kosakonia oryziphila</name>
    <dbReference type="NCBI Taxonomy" id="1005667"/>
    <lineage>
        <taxon>Bacteria</taxon>
        <taxon>Pseudomonadati</taxon>
        <taxon>Pseudomonadota</taxon>
        <taxon>Gammaproteobacteria</taxon>
        <taxon>Enterobacterales</taxon>
        <taxon>Enterobacteriaceae</taxon>
        <taxon>Kosakonia</taxon>
    </lineage>
</organism>
<dbReference type="AlphaFoldDB" id="A0A1C4G215"/>
<sequence length="129" mass="14279">MQNALSVINKSIPVPGALFSDNQTEQCANKIMTSQMNGDSMQPTIQPGELIAFVDCGGQITSPGIYVFTRDVFGHRCLFIKRVEPMTGGALKIISDNRHYQTFTLDIEDQSDMQVHGRVVASMTVRHYA</sequence>
<keyword evidence="3" id="KW-0804">Transcription</keyword>